<evidence type="ECO:0000256" key="6">
    <source>
        <dbReference type="ARBA" id="ARBA00022692"/>
    </source>
</evidence>
<evidence type="ECO:0000259" key="12">
    <source>
        <dbReference type="Pfam" id="PF01569"/>
    </source>
</evidence>
<keyword evidence="14" id="KW-1185">Reference proteome</keyword>
<sequence length="180" mass="19407">MVSLSRLYVAAHFPHQVLGGLIGGALIGWAFSKWASVYTEDYRSVYGSQTYSERIPSRFLQPLQLLCLAVASLLLAVAFGQTLAWMGVDVNKSERLARGACARSEWVHASTSLIASYARISGSVLGLAVALLLRPAMPHCSPRANSTLKRILLSSSMAFILVTTVDALLVSVSDIIRLAL</sequence>
<evidence type="ECO:0000256" key="4">
    <source>
        <dbReference type="ARBA" id="ARBA00012634"/>
    </source>
</evidence>
<evidence type="ECO:0000256" key="3">
    <source>
        <dbReference type="ARBA" id="ARBA00009266"/>
    </source>
</evidence>
<accession>A0A3P7QFT7</accession>
<evidence type="ECO:0000256" key="11">
    <source>
        <dbReference type="SAM" id="Phobius"/>
    </source>
</evidence>
<keyword evidence="7" id="KW-0378">Hydrolase</keyword>
<protein>
    <recommendedName>
        <fullName evidence="4">glucose-6-phosphatase</fullName>
        <ecNumber evidence="4">3.1.3.9</ecNumber>
    </recommendedName>
</protein>
<dbReference type="GO" id="GO:0006094">
    <property type="term" value="P:gluconeogenesis"/>
    <property type="evidence" value="ECO:0007669"/>
    <property type="project" value="UniProtKB-KW"/>
</dbReference>
<evidence type="ECO:0000313" key="13">
    <source>
        <dbReference type="EMBL" id="VDN29646.1"/>
    </source>
</evidence>
<comment type="pathway">
    <text evidence="2">Carbohydrate biosynthesis; gluconeogenesis.</text>
</comment>
<evidence type="ECO:0000313" key="14">
    <source>
        <dbReference type="Proteomes" id="UP000281553"/>
    </source>
</evidence>
<gene>
    <name evidence="13" type="ORF">DILT_LOCUS15403</name>
</gene>
<evidence type="ECO:0000256" key="7">
    <source>
        <dbReference type="ARBA" id="ARBA00022801"/>
    </source>
</evidence>
<organism evidence="13 14">
    <name type="scientific">Dibothriocephalus latus</name>
    <name type="common">Fish tapeworm</name>
    <name type="synonym">Diphyllobothrium latum</name>
    <dbReference type="NCBI Taxonomy" id="60516"/>
    <lineage>
        <taxon>Eukaryota</taxon>
        <taxon>Metazoa</taxon>
        <taxon>Spiralia</taxon>
        <taxon>Lophotrochozoa</taxon>
        <taxon>Platyhelminthes</taxon>
        <taxon>Cestoda</taxon>
        <taxon>Eucestoda</taxon>
        <taxon>Diphyllobothriidea</taxon>
        <taxon>Diphyllobothriidae</taxon>
        <taxon>Dibothriocephalus</taxon>
    </lineage>
</organism>
<dbReference type="Pfam" id="PF01569">
    <property type="entry name" value="PAP2"/>
    <property type="match status" value="1"/>
</dbReference>
<feature type="transmembrane region" description="Helical" evidence="11">
    <location>
        <begin position="151"/>
        <end position="172"/>
    </location>
</feature>
<evidence type="ECO:0000256" key="10">
    <source>
        <dbReference type="ARBA" id="ARBA00023136"/>
    </source>
</evidence>
<feature type="transmembrane region" description="Helical" evidence="11">
    <location>
        <begin position="106"/>
        <end position="131"/>
    </location>
</feature>
<comment type="subcellular location">
    <subcellularLocation>
        <location evidence="1">Endoplasmic reticulum membrane</location>
        <topology evidence="1">Multi-pass membrane protein</topology>
    </subcellularLocation>
</comment>
<dbReference type="InterPro" id="IPR000326">
    <property type="entry name" value="PAP2/HPO"/>
</dbReference>
<feature type="transmembrane region" description="Helical" evidence="11">
    <location>
        <begin position="7"/>
        <end position="31"/>
    </location>
</feature>
<feature type="domain" description="Phosphatidic acid phosphatase type 2/haloperoxidase" evidence="12">
    <location>
        <begin position="1"/>
        <end position="35"/>
    </location>
</feature>
<dbReference type="OrthoDB" id="6416209at2759"/>
<keyword evidence="10 11" id="KW-0472">Membrane</keyword>
<evidence type="ECO:0000256" key="8">
    <source>
        <dbReference type="ARBA" id="ARBA00022824"/>
    </source>
</evidence>
<dbReference type="AlphaFoldDB" id="A0A3P7QFT7"/>
<proteinExistence type="inferred from homology"/>
<dbReference type="EC" id="3.1.3.9" evidence="4"/>
<keyword evidence="9 11" id="KW-1133">Transmembrane helix</keyword>
<dbReference type="InterPro" id="IPR036938">
    <property type="entry name" value="PAP2/HPO_sf"/>
</dbReference>
<keyword evidence="5" id="KW-0312">Gluconeogenesis</keyword>
<dbReference type="GO" id="GO:0005789">
    <property type="term" value="C:endoplasmic reticulum membrane"/>
    <property type="evidence" value="ECO:0007669"/>
    <property type="project" value="UniProtKB-SubCell"/>
</dbReference>
<keyword evidence="8" id="KW-0256">Endoplasmic reticulum</keyword>
<feature type="non-terminal residue" evidence="13">
    <location>
        <position position="180"/>
    </location>
</feature>
<dbReference type="Proteomes" id="UP000281553">
    <property type="component" value="Unassembled WGS sequence"/>
</dbReference>
<evidence type="ECO:0000256" key="9">
    <source>
        <dbReference type="ARBA" id="ARBA00022989"/>
    </source>
</evidence>
<evidence type="ECO:0000256" key="1">
    <source>
        <dbReference type="ARBA" id="ARBA00004477"/>
    </source>
</evidence>
<dbReference type="EMBL" id="UYRU01078922">
    <property type="protein sequence ID" value="VDN29646.1"/>
    <property type="molecule type" value="Genomic_DNA"/>
</dbReference>
<evidence type="ECO:0000256" key="2">
    <source>
        <dbReference type="ARBA" id="ARBA00004742"/>
    </source>
</evidence>
<feature type="transmembrane region" description="Helical" evidence="11">
    <location>
        <begin position="63"/>
        <end position="85"/>
    </location>
</feature>
<dbReference type="GO" id="GO:0004346">
    <property type="term" value="F:glucose-6-phosphatase activity"/>
    <property type="evidence" value="ECO:0007669"/>
    <property type="project" value="UniProtKB-EC"/>
</dbReference>
<evidence type="ECO:0000256" key="5">
    <source>
        <dbReference type="ARBA" id="ARBA00022432"/>
    </source>
</evidence>
<dbReference type="Gene3D" id="1.20.144.10">
    <property type="entry name" value="Phosphatidic acid phosphatase type 2/haloperoxidase"/>
    <property type="match status" value="1"/>
</dbReference>
<name>A0A3P7QFT7_DIBLA</name>
<dbReference type="PANTHER" id="PTHR12591:SF0">
    <property type="entry name" value="FI19814P1"/>
    <property type="match status" value="1"/>
</dbReference>
<comment type="similarity">
    <text evidence="3">Belongs to the glucose-6-phosphatase family.</text>
</comment>
<dbReference type="GO" id="GO:0051156">
    <property type="term" value="P:glucose 6-phosphate metabolic process"/>
    <property type="evidence" value="ECO:0007669"/>
    <property type="project" value="TreeGrafter"/>
</dbReference>
<dbReference type="PANTHER" id="PTHR12591">
    <property type="entry name" value="GLUCOSE-6-PHOSPHATASE"/>
    <property type="match status" value="1"/>
</dbReference>
<reference evidence="13 14" key="1">
    <citation type="submission" date="2018-11" db="EMBL/GenBank/DDBJ databases">
        <authorList>
            <consortium name="Pathogen Informatics"/>
        </authorList>
    </citation>
    <scope>NUCLEOTIDE SEQUENCE [LARGE SCALE GENOMIC DNA]</scope>
</reference>
<dbReference type="SUPFAM" id="SSF48317">
    <property type="entry name" value="Acid phosphatase/Vanadium-dependent haloperoxidase"/>
    <property type="match status" value="1"/>
</dbReference>
<keyword evidence="6 11" id="KW-0812">Transmembrane</keyword>